<dbReference type="Proteomes" id="UP000319213">
    <property type="component" value="Unassembled WGS sequence"/>
</dbReference>
<evidence type="ECO:0000313" key="1">
    <source>
        <dbReference type="EMBL" id="TQM74499.1"/>
    </source>
</evidence>
<dbReference type="InterPro" id="IPR010982">
    <property type="entry name" value="Lambda_DNA-bd_dom_sf"/>
</dbReference>
<dbReference type="Gene3D" id="1.10.260.40">
    <property type="entry name" value="lambda repressor-like DNA-binding domains"/>
    <property type="match status" value="1"/>
</dbReference>
<proteinExistence type="predicted"/>
<name>A0A543IVA4_9ACTN</name>
<evidence type="ECO:0000313" key="2">
    <source>
        <dbReference type="Proteomes" id="UP000319213"/>
    </source>
</evidence>
<dbReference type="Gene3D" id="1.25.40.10">
    <property type="entry name" value="Tetratricopeptide repeat domain"/>
    <property type="match status" value="1"/>
</dbReference>
<dbReference type="AlphaFoldDB" id="A0A543IVA4"/>
<dbReference type="CDD" id="cd00093">
    <property type="entry name" value="HTH_XRE"/>
    <property type="match status" value="1"/>
</dbReference>
<organism evidence="1 2">
    <name type="scientific">Thermopolyspora flexuosa</name>
    <dbReference type="NCBI Taxonomy" id="103836"/>
    <lineage>
        <taxon>Bacteria</taxon>
        <taxon>Bacillati</taxon>
        <taxon>Actinomycetota</taxon>
        <taxon>Actinomycetes</taxon>
        <taxon>Streptosporangiales</taxon>
        <taxon>Streptosporangiaceae</taxon>
        <taxon>Thermopolyspora</taxon>
    </lineage>
</organism>
<gene>
    <name evidence="1" type="ORF">FHX40_1176</name>
</gene>
<accession>A0A543IVA4</accession>
<sequence length="436" mass="48743">MGQRMIEKQRPAWAVRLQAERENREWSRKEMARRLLLAAGYTHGSLDSLVRQIRDWEKGRHFPRDWARAYSTAFEIDVKCLFSQESPERNHGEGDDMERRRLLQALATLGVPALAPPLDAIQSIRDGVDRALGRDEGTHLDEWNEAIAEYGSRYLTLPPERLISELSADVYTVQQTMARIGTGDRKFPEWCGVMSMLSLLTAKTLSNLGHQAEARRWWATAQSAADRSGDPKLSLTVAGEGLIRALYAERPTRMVLAKADEVRERYPAVPCAGLTSLHSARAQALVREGRTDEAIAAIRDLRAVADKLPDSVIKNRESLFGWGEDRLLYTTAWVHAYAGRAEAADENARRATAALPANDLRSPTQLALIQGIGHVRAGDVTEGVRHARRGYENHPPEQRTTMIDHLANQVLAAVPAQRRAEPAVTEFRDLLVSART</sequence>
<protein>
    <recommendedName>
        <fullName evidence="3">HTH cro/C1-type domain-containing protein</fullName>
    </recommendedName>
</protein>
<dbReference type="InterPro" id="IPR011990">
    <property type="entry name" value="TPR-like_helical_dom_sf"/>
</dbReference>
<dbReference type="InterPro" id="IPR001387">
    <property type="entry name" value="Cro/C1-type_HTH"/>
</dbReference>
<comment type="caution">
    <text evidence="1">The sequence shown here is derived from an EMBL/GenBank/DDBJ whole genome shotgun (WGS) entry which is preliminary data.</text>
</comment>
<dbReference type="GO" id="GO:0003677">
    <property type="term" value="F:DNA binding"/>
    <property type="evidence" value="ECO:0007669"/>
    <property type="project" value="InterPro"/>
</dbReference>
<reference evidence="1 2" key="1">
    <citation type="submission" date="2019-06" db="EMBL/GenBank/DDBJ databases">
        <title>Sequencing the genomes of 1000 actinobacteria strains.</title>
        <authorList>
            <person name="Klenk H.-P."/>
        </authorList>
    </citation>
    <scope>NUCLEOTIDE SEQUENCE [LARGE SCALE GENOMIC DNA]</scope>
    <source>
        <strain evidence="1 2">DSM 43186</strain>
    </source>
</reference>
<evidence type="ECO:0008006" key="3">
    <source>
        <dbReference type="Google" id="ProtNLM"/>
    </source>
</evidence>
<dbReference type="EMBL" id="VFPQ01000001">
    <property type="protein sequence ID" value="TQM74499.1"/>
    <property type="molecule type" value="Genomic_DNA"/>
</dbReference>
<keyword evidence="2" id="KW-1185">Reference proteome</keyword>